<dbReference type="InterPro" id="IPR006059">
    <property type="entry name" value="SBP"/>
</dbReference>
<feature type="chain" id="PRO_5037173704" evidence="2">
    <location>
        <begin position="24"/>
        <end position="587"/>
    </location>
</feature>
<dbReference type="RefSeq" id="WP_192751327.1">
    <property type="nucleotide sequence ID" value="NZ_BAABJL010000197.1"/>
</dbReference>
<comment type="caution">
    <text evidence="3">The sequence shown here is derived from an EMBL/GenBank/DDBJ whole genome shotgun (WGS) entry which is preliminary data.</text>
</comment>
<name>A0A927RA94_9ACTN</name>
<feature type="signal peptide" evidence="2">
    <location>
        <begin position="1"/>
        <end position="23"/>
    </location>
</feature>
<proteinExistence type="predicted"/>
<reference evidence="3" key="1">
    <citation type="submission" date="2020-10" db="EMBL/GenBank/DDBJ databases">
        <title>Sequencing the genomes of 1000 actinobacteria strains.</title>
        <authorList>
            <person name="Klenk H.-P."/>
        </authorList>
    </citation>
    <scope>NUCLEOTIDE SEQUENCE</scope>
    <source>
        <strain evidence="3">DSM 45354</strain>
    </source>
</reference>
<accession>A0A927RA94</accession>
<feature type="compositionally biased region" description="Gly residues" evidence="1">
    <location>
        <begin position="30"/>
        <end position="42"/>
    </location>
</feature>
<dbReference type="InterPro" id="IPR006311">
    <property type="entry name" value="TAT_signal"/>
</dbReference>
<dbReference type="Pfam" id="PF01547">
    <property type="entry name" value="SBP_bac_1"/>
    <property type="match status" value="1"/>
</dbReference>
<feature type="region of interest" description="Disordered" evidence="1">
    <location>
        <begin position="24"/>
        <end position="84"/>
    </location>
</feature>
<protein>
    <submittedName>
        <fullName evidence="3">Aldouronate transport system substrate-binding protein</fullName>
    </submittedName>
</protein>
<dbReference type="EMBL" id="JADBEM010000001">
    <property type="protein sequence ID" value="MBE1607369.1"/>
    <property type="molecule type" value="Genomic_DNA"/>
</dbReference>
<dbReference type="AlphaFoldDB" id="A0A927RA94"/>
<sequence length="587" mass="64742">MAGLERRRLLAAAAMSAAGIALAGCTRSNSGGGGGGSSGGSGQQEAPKGPFRASATPDAPPVPDNPIAQSTGGTVPGPPGYSLPLTDRPVTFTFAAPDNGYAPRSYTQNLAVWQEIEKRTGVRITWDVAPSAQYSDAMAPRLGSGRNLPDLVSLPQGWDPVRAGAEKLVVPLNKYLNEQNTPNIMKLFADFPDVKKLISAPGGEIYALPSVVTDAAYSDPFGLMIRQDWLDKLDLAEPTSLDEWHRVLTAFLTKDPNGNGKQDEVPLTIGTGPEAAYLFGNALGLHLFYGGGWYVTDDHRVYYEWTDDRLKELLTWLNRLYKEKLLDPQFYQTEREAVLRKVTRDLSGASIDFSNHTLEYNKAQAAAGQQNAHWVMAKPPTSDQVSQPYYEGYGPLSGWFSVTRECENPQLAARWLDYVWASDEGNTLVSYGVEGLTYTVGADRRLEFTTWVTDNPQELDPQAALRYHGAMPYASPWIRAAKGPLSEFQWDVTRTDENWLASAEKIAPSMVLAYPTILATPEETKELTGILPDLETYRDESILKFILGQQPLDDGNWQEYVSTINGMGLDRVVEIQQQQYDRFTGRK</sequence>
<keyword evidence="2" id="KW-0732">Signal</keyword>
<dbReference type="SUPFAM" id="SSF53850">
    <property type="entry name" value="Periplasmic binding protein-like II"/>
    <property type="match status" value="1"/>
</dbReference>
<evidence type="ECO:0000313" key="4">
    <source>
        <dbReference type="Proteomes" id="UP000638648"/>
    </source>
</evidence>
<keyword evidence="4" id="KW-1185">Reference proteome</keyword>
<gene>
    <name evidence="3" type="ORF">HEB94_004217</name>
</gene>
<evidence type="ECO:0000256" key="1">
    <source>
        <dbReference type="SAM" id="MobiDB-lite"/>
    </source>
</evidence>
<organism evidence="3 4">
    <name type="scientific">Actinopolymorpha pittospori</name>
    <dbReference type="NCBI Taxonomy" id="648752"/>
    <lineage>
        <taxon>Bacteria</taxon>
        <taxon>Bacillati</taxon>
        <taxon>Actinomycetota</taxon>
        <taxon>Actinomycetes</taxon>
        <taxon>Propionibacteriales</taxon>
        <taxon>Actinopolymorphaceae</taxon>
        <taxon>Actinopolymorpha</taxon>
    </lineage>
</organism>
<dbReference type="PROSITE" id="PS51318">
    <property type="entry name" value="TAT"/>
    <property type="match status" value="1"/>
</dbReference>
<evidence type="ECO:0000313" key="3">
    <source>
        <dbReference type="EMBL" id="MBE1607369.1"/>
    </source>
</evidence>
<dbReference type="Proteomes" id="UP000638648">
    <property type="component" value="Unassembled WGS sequence"/>
</dbReference>
<evidence type="ECO:0000256" key="2">
    <source>
        <dbReference type="SAM" id="SignalP"/>
    </source>
</evidence>
<dbReference type="Gene3D" id="3.40.190.10">
    <property type="entry name" value="Periplasmic binding protein-like II"/>
    <property type="match status" value="2"/>
</dbReference>
<dbReference type="PROSITE" id="PS51257">
    <property type="entry name" value="PROKAR_LIPOPROTEIN"/>
    <property type="match status" value="1"/>
</dbReference>